<keyword evidence="2" id="KW-1185">Reference proteome</keyword>
<name>A0A7J0DTC9_9ERIC</name>
<accession>A0A7J0DTC9</accession>
<comment type="caution">
    <text evidence="1">The sequence shown here is derived from an EMBL/GenBank/DDBJ whole genome shotgun (WGS) entry which is preliminary data.</text>
</comment>
<organism evidence="1 2">
    <name type="scientific">Actinidia rufa</name>
    <dbReference type="NCBI Taxonomy" id="165716"/>
    <lineage>
        <taxon>Eukaryota</taxon>
        <taxon>Viridiplantae</taxon>
        <taxon>Streptophyta</taxon>
        <taxon>Embryophyta</taxon>
        <taxon>Tracheophyta</taxon>
        <taxon>Spermatophyta</taxon>
        <taxon>Magnoliopsida</taxon>
        <taxon>eudicotyledons</taxon>
        <taxon>Gunneridae</taxon>
        <taxon>Pentapetalae</taxon>
        <taxon>asterids</taxon>
        <taxon>Ericales</taxon>
        <taxon>Actinidiaceae</taxon>
        <taxon>Actinidia</taxon>
    </lineage>
</organism>
<protein>
    <submittedName>
        <fullName evidence="1">Uncharacterized protein</fullName>
    </submittedName>
</protein>
<evidence type="ECO:0000313" key="1">
    <source>
        <dbReference type="EMBL" id="GFS42027.1"/>
    </source>
</evidence>
<dbReference type="EMBL" id="BJWL01000391">
    <property type="protein sequence ID" value="GFS42027.1"/>
    <property type="molecule type" value="Genomic_DNA"/>
</dbReference>
<proteinExistence type="predicted"/>
<dbReference type="Proteomes" id="UP000585474">
    <property type="component" value="Unassembled WGS sequence"/>
</dbReference>
<reference evidence="2" key="1">
    <citation type="submission" date="2019-07" db="EMBL/GenBank/DDBJ databases">
        <title>De Novo Assembly of kiwifruit Actinidia rufa.</title>
        <authorList>
            <person name="Sugita-Konishi S."/>
            <person name="Sato K."/>
            <person name="Mori E."/>
            <person name="Abe Y."/>
            <person name="Kisaki G."/>
            <person name="Hamano K."/>
            <person name="Suezawa K."/>
            <person name="Otani M."/>
            <person name="Fukuda T."/>
            <person name="Manabe T."/>
            <person name="Gomi K."/>
            <person name="Tabuchi M."/>
            <person name="Akimitsu K."/>
            <person name="Kataoka I."/>
        </authorList>
    </citation>
    <scope>NUCLEOTIDE SEQUENCE [LARGE SCALE GENOMIC DNA]</scope>
    <source>
        <strain evidence="2">cv. Fuchu</strain>
    </source>
</reference>
<gene>
    <name evidence="1" type="ORF">Acr_00g0077800</name>
</gene>
<dbReference type="AlphaFoldDB" id="A0A7J0DTC9"/>
<evidence type="ECO:0000313" key="2">
    <source>
        <dbReference type="Proteomes" id="UP000585474"/>
    </source>
</evidence>
<sequence length="82" mass="9039">MVPYAGARCGHHSILALLGQRSRPTVATERAQRPFVLELGAVTTTQTNAFRAKAIVTYETQLLSKLGIVTTLKAWTRGNSRW</sequence>